<dbReference type="SUPFAM" id="SSF53448">
    <property type="entry name" value="Nucleotide-diphospho-sugar transferases"/>
    <property type="match status" value="1"/>
</dbReference>
<dbReference type="Proteomes" id="UP000276133">
    <property type="component" value="Unassembled WGS sequence"/>
</dbReference>
<feature type="domain" description="PLOD1-3-like GT" evidence="2">
    <location>
        <begin position="22"/>
        <end position="267"/>
    </location>
</feature>
<keyword evidence="1" id="KW-0732">Signal</keyword>
<dbReference type="PANTHER" id="PTHR10730">
    <property type="entry name" value="PROCOLLAGEN-LYSINE,2-OXOGLUTARATE 5-DIOXYGENASE/GLYCOSYLTRANSFERASE 25 FAMILY MEMBER"/>
    <property type="match status" value="1"/>
</dbReference>
<organism evidence="3 4">
    <name type="scientific">Brachionus plicatilis</name>
    <name type="common">Marine rotifer</name>
    <name type="synonym">Brachionus muelleri</name>
    <dbReference type="NCBI Taxonomy" id="10195"/>
    <lineage>
        <taxon>Eukaryota</taxon>
        <taxon>Metazoa</taxon>
        <taxon>Spiralia</taxon>
        <taxon>Gnathifera</taxon>
        <taxon>Rotifera</taxon>
        <taxon>Eurotatoria</taxon>
        <taxon>Monogononta</taxon>
        <taxon>Pseudotrocha</taxon>
        <taxon>Ploima</taxon>
        <taxon>Brachionidae</taxon>
        <taxon>Brachionus</taxon>
    </lineage>
</organism>
<reference evidence="3 4" key="1">
    <citation type="journal article" date="2018" name="Sci. Rep.">
        <title>Genomic signatures of local adaptation to the degree of environmental predictability in rotifers.</title>
        <authorList>
            <person name="Franch-Gras L."/>
            <person name="Hahn C."/>
            <person name="Garcia-Roger E.M."/>
            <person name="Carmona M.J."/>
            <person name="Serra M."/>
            <person name="Gomez A."/>
        </authorList>
    </citation>
    <scope>NUCLEOTIDE SEQUENCE [LARGE SCALE GENOMIC DNA]</scope>
    <source>
        <strain evidence="3">HYR1</strain>
    </source>
</reference>
<keyword evidence="3" id="KW-0560">Oxidoreductase</keyword>
<gene>
    <name evidence="3" type="ORF">BpHYR1_022988</name>
</gene>
<dbReference type="GO" id="GO:0008475">
    <property type="term" value="F:procollagen-lysine 5-dioxygenase activity"/>
    <property type="evidence" value="ECO:0007669"/>
    <property type="project" value="TreeGrafter"/>
</dbReference>
<feature type="chain" id="PRO_5017938843" evidence="1">
    <location>
        <begin position="22"/>
        <end position="634"/>
    </location>
</feature>
<dbReference type="Pfam" id="PF25342">
    <property type="entry name" value="GT_PLOD"/>
    <property type="match status" value="1"/>
</dbReference>
<evidence type="ECO:0000313" key="4">
    <source>
        <dbReference type="Proteomes" id="UP000276133"/>
    </source>
</evidence>
<dbReference type="EMBL" id="REGN01004938">
    <property type="protein sequence ID" value="RNA15482.1"/>
    <property type="molecule type" value="Genomic_DNA"/>
</dbReference>
<keyword evidence="3" id="KW-0223">Dioxygenase</keyword>
<name>A0A3M7QVU8_BRAPC</name>
<dbReference type="AlphaFoldDB" id="A0A3M7QVU8"/>
<feature type="signal peptide" evidence="1">
    <location>
        <begin position="1"/>
        <end position="21"/>
    </location>
</feature>
<dbReference type="STRING" id="10195.A0A3M7QVU8"/>
<evidence type="ECO:0000256" key="1">
    <source>
        <dbReference type="SAM" id="SignalP"/>
    </source>
</evidence>
<dbReference type="GO" id="GO:0005783">
    <property type="term" value="C:endoplasmic reticulum"/>
    <property type="evidence" value="ECO:0007669"/>
    <property type="project" value="TreeGrafter"/>
</dbReference>
<evidence type="ECO:0000259" key="2">
    <source>
        <dbReference type="Pfam" id="PF25342"/>
    </source>
</evidence>
<comment type="caution">
    <text evidence="3">The sequence shown here is derived from an EMBL/GenBank/DDBJ whole genome shotgun (WGS) entry which is preliminary data.</text>
</comment>
<protein>
    <submittedName>
        <fullName evidence="3">Procollagen-lysine-2-oxoglutarate 5-dioxygenase 1 isoform X1</fullName>
    </submittedName>
</protein>
<dbReference type="InterPro" id="IPR029044">
    <property type="entry name" value="Nucleotide-diphossugar_trans"/>
</dbReference>
<accession>A0A3M7QVU8</accession>
<dbReference type="InterPro" id="IPR050757">
    <property type="entry name" value="Collagen_mod_GT25"/>
</dbReference>
<sequence length="634" mass="72712">MISSYIGLIVISSLFVLKSSAQENLLVISVATEETDGYRRYIRSLKQNELEYEILGLGEDWKGGDVKKQTGGGHKVNLLIEALEKYKNDDNKVILFTDSYDVIVNNGAEKILEKFKEFNSRIVFGAESFCWPDPSLADSYPVVPENEKRFLNSGGFIGYAGDLYEIITTEPIKDHEDDQLFYTKIFLNKPTQNKHNIRLDTRSEIFQNLNGAVSELSIFANEDGKVEVSNNVTNTVPLIFHGNGQSKLELNRLGNYIGNFYSNTKGCIACKEDTILLSQDQSEWPDILMAIFIEQPTPFLREFFQKISALNYPKNKISVLIHNNEQYHNLEVEKFVTNFNSEYASVKYLPSVDDSSEHEAKQAAIEECKKIACNYLFMVDSPVHFDNSETLKLLVEQNRAILAPIMKRPETSWSNVWGAVNNEGFYRRSDDYFDIVDRNLINVWNLPYVGEAVLIKGELLRKVSVEFEDEFQDPNIKLATSLRESDIFMYGTNLENFGHLVNTNSFNTSKIRPEMFEIFDNFLDWTNRFIHPEYKDFVLGEKKPEVPCPDVYWFPILSDEFCESLITTMEDFGQWSGGRNNKNGGGVRFVRYDCNVTQTKKGWAMIHPGRLTHYHEGLKVTGGTRYIMVSFIDP</sequence>
<dbReference type="PANTHER" id="PTHR10730:SF45">
    <property type="entry name" value="PROCOLLAGEN-LYSINE,2-OXOGLUTARATE 5-DIOXYGENASE"/>
    <property type="match status" value="1"/>
</dbReference>
<dbReference type="InterPro" id="IPR057589">
    <property type="entry name" value="GT_PLOD"/>
</dbReference>
<evidence type="ECO:0000313" key="3">
    <source>
        <dbReference type="EMBL" id="RNA15482.1"/>
    </source>
</evidence>
<proteinExistence type="predicted"/>
<keyword evidence="4" id="KW-1185">Reference proteome</keyword>
<dbReference type="OrthoDB" id="69177at2759"/>